<gene>
    <name evidence="1" type="ORF">EVAR_40276_1</name>
</gene>
<comment type="caution">
    <text evidence="1">The sequence shown here is derived from an EMBL/GenBank/DDBJ whole genome shotgun (WGS) entry which is preliminary data.</text>
</comment>
<dbReference type="EMBL" id="BGZK01000670">
    <property type="protein sequence ID" value="GBP55483.1"/>
    <property type="molecule type" value="Genomic_DNA"/>
</dbReference>
<accession>A0A4C1WX60</accession>
<reference evidence="1 2" key="1">
    <citation type="journal article" date="2019" name="Commun. Biol.">
        <title>The bagworm genome reveals a unique fibroin gene that provides high tensile strength.</title>
        <authorList>
            <person name="Kono N."/>
            <person name="Nakamura H."/>
            <person name="Ohtoshi R."/>
            <person name="Tomita M."/>
            <person name="Numata K."/>
            <person name="Arakawa K."/>
        </authorList>
    </citation>
    <scope>NUCLEOTIDE SEQUENCE [LARGE SCALE GENOMIC DNA]</scope>
</reference>
<dbReference type="AlphaFoldDB" id="A0A4C1WX60"/>
<name>A0A4C1WX60_EUMVA</name>
<sequence>MLGLEVKTRLRSPCGGTGIEIGNRNGSKIMIEREIRYRISSNALITAMGLRVCMDGGDHLLSPGLHVRLLLENSMKKSTIKLLPKFSQVLDSNPDPRLGFDTDFVLRFGPSPGSRVCFPF</sequence>
<dbReference type="Proteomes" id="UP000299102">
    <property type="component" value="Unassembled WGS sequence"/>
</dbReference>
<evidence type="ECO:0000313" key="2">
    <source>
        <dbReference type="Proteomes" id="UP000299102"/>
    </source>
</evidence>
<keyword evidence="2" id="KW-1185">Reference proteome</keyword>
<organism evidence="1 2">
    <name type="scientific">Eumeta variegata</name>
    <name type="common">Bagworm moth</name>
    <name type="synonym">Eumeta japonica</name>
    <dbReference type="NCBI Taxonomy" id="151549"/>
    <lineage>
        <taxon>Eukaryota</taxon>
        <taxon>Metazoa</taxon>
        <taxon>Ecdysozoa</taxon>
        <taxon>Arthropoda</taxon>
        <taxon>Hexapoda</taxon>
        <taxon>Insecta</taxon>
        <taxon>Pterygota</taxon>
        <taxon>Neoptera</taxon>
        <taxon>Endopterygota</taxon>
        <taxon>Lepidoptera</taxon>
        <taxon>Glossata</taxon>
        <taxon>Ditrysia</taxon>
        <taxon>Tineoidea</taxon>
        <taxon>Psychidae</taxon>
        <taxon>Oiketicinae</taxon>
        <taxon>Eumeta</taxon>
    </lineage>
</organism>
<evidence type="ECO:0000313" key="1">
    <source>
        <dbReference type="EMBL" id="GBP55483.1"/>
    </source>
</evidence>
<protein>
    <submittedName>
        <fullName evidence="1">Uncharacterized protein</fullName>
    </submittedName>
</protein>
<proteinExistence type="predicted"/>